<accession>A0A7L9U3P7</accession>
<evidence type="ECO:0000256" key="1">
    <source>
        <dbReference type="SAM" id="Phobius"/>
    </source>
</evidence>
<evidence type="ECO:0000313" key="3">
    <source>
        <dbReference type="Proteomes" id="UP000593875"/>
    </source>
</evidence>
<keyword evidence="1" id="KW-0472">Membrane</keyword>
<keyword evidence="1" id="KW-0812">Transmembrane</keyword>
<dbReference type="InterPro" id="IPR019253">
    <property type="entry name" value="DUF2244_TM"/>
</dbReference>
<sequence length="154" mass="17127">MPAMAHTWILKRNCSLTPRQSAGAYALLCAGSFGIALVFLLQGIWVVLAFSIVEMAAVGWALLHYARHALDVERIALTDGSLVVERIDAGRSSQFQLDPVRTRIEPPLPRRRKLILLESPGTRVEIGSYVSEPIRQQVAQELARAMRSHPARFL</sequence>
<name>A0A7L9U3P7_9BURK</name>
<dbReference type="EMBL" id="CP062941">
    <property type="protein sequence ID" value="QOL48892.1"/>
    <property type="molecule type" value="Genomic_DNA"/>
</dbReference>
<keyword evidence="3" id="KW-1185">Reference proteome</keyword>
<feature type="transmembrane region" description="Helical" evidence="1">
    <location>
        <begin position="47"/>
        <end position="66"/>
    </location>
</feature>
<organism evidence="2 3">
    <name type="scientific">Massilia litorea</name>
    <dbReference type="NCBI Taxonomy" id="2769491"/>
    <lineage>
        <taxon>Bacteria</taxon>
        <taxon>Pseudomonadati</taxon>
        <taxon>Pseudomonadota</taxon>
        <taxon>Betaproteobacteria</taxon>
        <taxon>Burkholderiales</taxon>
        <taxon>Oxalobacteraceae</taxon>
        <taxon>Telluria group</taxon>
        <taxon>Massilia</taxon>
    </lineage>
</organism>
<protein>
    <submittedName>
        <fullName evidence="2">DUF2244 domain-containing protein</fullName>
    </submittedName>
</protein>
<dbReference type="Pfam" id="PF10003">
    <property type="entry name" value="DUF2244"/>
    <property type="match status" value="1"/>
</dbReference>
<keyword evidence="1" id="KW-1133">Transmembrane helix</keyword>
<dbReference type="KEGG" id="mlir:LPB04_18345"/>
<proteinExistence type="predicted"/>
<dbReference type="Proteomes" id="UP000593875">
    <property type="component" value="Chromosome"/>
</dbReference>
<gene>
    <name evidence="2" type="ORF">LPB04_18345</name>
</gene>
<feature type="transmembrane region" description="Helical" evidence="1">
    <location>
        <begin position="21"/>
        <end position="41"/>
    </location>
</feature>
<reference evidence="2 3" key="1">
    <citation type="submission" date="2020-10" db="EMBL/GenBank/DDBJ databases">
        <title>Genome sequencing of Massilia sp. LPB0304.</title>
        <authorList>
            <person name="Kim J."/>
        </authorList>
    </citation>
    <scope>NUCLEOTIDE SEQUENCE [LARGE SCALE GENOMIC DNA]</scope>
    <source>
        <strain evidence="2 3">LPB0304</strain>
    </source>
</reference>
<dbReference type="AlphaFoldDB" id="A0A7L9U3P7"/>
<evidence type="ECO:0000313" key="2">
    <source>
        <dbReference type="EMBL" id="QOL48892.1"/>
    </source>
</evidence>